<evidence type="ECO:0000313" key="1">
    <source>
        <dbReference type="EMBL" id="KOO21957.1"/>
    </source>
</evidence>
<keyword evidence="2" id="KW-1185">Reference proteome</keyword>
<sequence length="347" mass="37693">MKPPTPFDVYRSLWAPRTSWAESQDLYDTEEVRLTRFSADWTNALSLGLVRVILRGDGDEEADEDGDGIPDEVEEVGEAIWAHNQLVTSLFSNYASLNGSLNSLSLASWGALVTDCQLTTVSSRFNKLSDFERIFSETYEMDTSSAALGAGGHLVAEGGGGGGDGGDALSRPEFLIVLVRISISMFVLTHEIPDVSDAVSQLLGVCVQSRLGALVTADPDAFRRLYCYCEPTCKVLKRNEGALQRIFACIVLPFEGFMEALIRIGALKAFPTAGEMLRMPEGSAERTDAGAYLAQLQQLHTARHAKLVEERAGTWCGAVPVYGFERRVQCTIDIFQHAVQAIDGAGA</sequence>
<gene>
    <name evidence="1" type="ORF">Ctob_000723</name>
</gene>
<dbReference type="Proteomes" id="UP000037460">
    <property type="component" value="Unassembled WGS sequence"/>
</dbReference>
<organism evidence="1 2">
    <name type="scientific">Chrysochromulina tobinii</name>
    <dbReference type="NCBI Taxonomy" id="1460289"/>
    <lineage>
        <taxon>Eukaryota</taxon>
        <taxon>Haptista</taxon>
        <taxon>Haptophyta</taxon>
        <taxon>Prymnesiophyceae</taxon>
        <taxon>Prymnesiales</taxon>
        <taxon>Chrysochromulinaceae</taxon>
        <taxon>Chrysochromulina</taxon>
    </lineage>
</organism>
<reference evidence="2" key="1">
    <citation type="journal article" date="2015" name="PLoS Genet.">
        <title>Genome Sequence and Transcriptome Analyses of Chrysochromulina tobin: Metabolic Tools for Enhanced Algal Fitness in the Prominent Order Prymnesiales (Haptophyceae).</title>
        <authorList>
            <person name="Hovde B.T."/>
            <person name="Deodato C.R."/>
            <person name="Hunsperger H.M."/>
            <person name="Ryken S.A."/>
            <person name="Yost W."/>
            <person name="Jha R.K."/>
            <person name="Patterson J."/>
            <person name="Monnat R.J. Jr."/>
            <person name="Barlow S.B."/>
            <person name="Starkenburg S.R."/>
            <person name="Cattolico R.A."/>
        </authorList>
    </citation>
    <scope>NUCLEOTIDE SEQUENCE</scope>
    <source>
        <strain evidence="2">CCMP291</strain>
    </source>
</reference>
<name>A0A0M0J6M4_9EUKA</name>
<protein>
    <submittedName>
        <fullName evidence="1">Uncharacterized protein</fullName>
    </submittedName>
</protein>
<dbReference type="AlphaFoldDB" id="A0A0M0J6M4"/>
<dbReference type="EMBL" id="JWZX01003321">
    <property type="protein sequence ID" value="KOO21957.1"/>
    <property type="molecule type" value="Genomic_DNA"/>
</dbReference>
<evidence type="ECO:0000313" key="2">
    <source>
        <dbReference type="Proteomes" id="UP000037460"/>
    </source>
</evidence>
<accession>A0A0M0J6M4</accession>
<proteinExistence type="predicted"/>
<comment type="caution">
    <text evidence="1">The sequence shown here is derived from an EMBL/GenBank/DDBJ whole genome shotgun (WGS) entry which is preliminary data.</text>
</comment>